<dbReference type="VEuPathDB" id="FungiDB:H257_12046"/>
<name>A0A6A4ZA44_APHAT</name>
<evidence type="ECO:0000256" key="1">
    <source>
        <dbReference type="SAM" id="MobiDB-lite"/>
    </source>
</evidence>
<dbReference type="SUPFAM" id="SSF56672">
    <property type="entry name" value="DNA/RNA polymerases"/>
    <property type="match status" value="1"/>
</dbReference>
<proteinExistence type="predicted"/>
<sequence>MYKGSTKRERREFMDEYLAYSRRVEVLNRGMGGTMFLMPLAACIDQKIVPQITENDWRDYFLSVREVQELDLDKVAKAMAFKMDTKLRDAESRVGRLLADFYDKVEQLDVAHLQSLKATVERELTREANQAYKSDVKSFCRWLVSLMDNFMLFESQLVVMDPKPEPNRPRQYGEKPRCQLPPKKAVSGAPARTPAMAATSAPYARGCLKCARRSAATPGPAVQKPHVAAVAAQNKKTDKKDKVIGAAVAADDVVEARAHRTLDCDISGLKATTLLDSSADQSVLSPTFLSRLEETGNFTSPVRQMEKLPSSLEEASLYPEEEQACFPQVTSDWSKENDQAVVRAKLKDKIIECRAAGCGEDFATALWALLLRYEDVFRLSLGRDPPVDVAPLRVTLKAGAEPVRCKARRYSKEQWDFMDKHVEELQAAGLCYRNPWSKLCSAPLIVKKPEANDFRMTVGVRPVNAHTERIIASFGRCRCWR</sequence>
<evidence type="ECO:0000313" key="3">
    <source>
        <dbReference type="Proteomes" id="UP000469452"/>
    </source>
</evidence>
<feature type="region of interest" description="Disordered" evidence="1">
    <location>
        <begin position="164"/>
        <end position="193"/>
    </location>
</feature>
<evidence type="ECO:0000313" key="2">
    <source>
        <dbReference type="EMBL" id="KAF0706972.1"/>
    </source>
</evidence>
<organism evidence="2 3">
    <name type="scientific">Aphanomyces astaci</name>
    <name type="common">Crayfish plague agent</name>
    <dbReference type="NCBI Taxonomy" id="112090"/>
    <lineage>
        <taxon>Eukaryota</taxon>
        <taxon>Sar</taxon>
        <taxon>Stramenopiles</taxon>
        <taxon>Oomycota</taxon>
        <taxon>Saprolegniomycetes</taxon>
        <taxon>Saprolegniales</taxon>
        <taxon>Verrucalvaceae</taxon>
        <taxon>Aphanomyces</taxon>
    </lineage>
</organism>
<protein>
    <submittedName>
        <fullName evidence="2">Uncharacterized protein</fullName>
    </submittedName>
</protein>
<dbReference type="Proteomes" id="UP000469452">
    <property type="component" value="Unassembled WGS sequence"/>
</dbReference>
<dbReference type="Gene3D" id="3.10.10.10">
    <property type="entry name" value="HIV Type 1 Reverse Transcriptase, subunit A, domain 1"/>
    <property type="match status" value="1"/>
</dbReference>
<reference evidence="2 3" key="1">
    <citation type="submission" date="2019-06" db="EMBL/GenBank/DDBJ databases">
        <title>Genomics analysis of Aphanomyces spp. identifies a new class of oomycete effector associated with host adaptation.</title>
        <authorList>
            <person name="Gaulin E."/>
        </authorList>
    </citation>
    <scope>NUCLEOTIDE SEQUENCE [LARGE SCALE GENOMIC DNA]</scope>
    <source>
        <strain evidence="2 3">E</strain>
    </source>
</reference>
<comment type="caution">
    <text evidence="2">The sequence shown here is derived from an EMBL/GenBank/DDBJ whole genome shotgun (WGS) entry which is preliminary data.</text>
</comment>
<dbReference type="InterPro" id="IPR043502">
    <property type="entry name" value="DNA/RNA_pol_sf"/>
</dbReference>
<accession>A0A6A4ZA44</accession>
<dbReference type="EMBL" id="VJMI01019578">
    <property type="protein sequence ID" value="KAF0706972.1"/>
    <property type="molecule type" value="Genomic_DNA"/>
</dbReference>
<dbReference type="AlphaFoldDB" id="A0A6A4ZA44"/>
<feature type="compositionally biased region" description="Basic and acidic residues" evidence="1">
    <location>
        <begin position="164"/>
        <end position="177"/>
    </location>
</feature>
<gene>
    <name evidence="2" type="ORF">AaE_013844</name>
</gene>